<accession>A0A949JYZ6</accession>
<feature type="domain" description="Carbohydrate kinase PfkB" evidence="7">
    <location>
        <begin position="18"/>
        <end position="290"/>
    </location>
</feature>
<evidence type="ECO:0000313" key="8">
    <source>
        <dbReference type="EMBL" id="MBU9736659.1"/>
    </source>
</evidence>
<dbReference type="PANTHER" id="PTHR46566">
    <property type="entry name" value="1-PHOSPHOFRUCTOKINASE-RELATED"/>
    <property type="match status" value="1"/>
</dbReference>
<keyword evidence="5 6" id="KW-0067">ATP-binding</keyword>
<dbReference type="Proteomes" id="UP000712157">
    <property type="component" value="Unassembled WGS sequence"/>
</dbReference>
<keyword evidence="4 8" id="KW-0418">Kinase</keyword>
<name>A0A949JYZ6_9FIRM</name>
<dbReference type="InterPro" id="IPR017583">
    <property type="entry name" value="Tagatose/fructose_Pkinase"/>
</dbReference>
<dbReference type="Gene3D" id="3.40.1190.20">
    <property type="match status" value="1"/>
</dbReference>
<proteinExistence type="inferred from homology"/>
<protein>
    <recommendedName>
        <fullName evidence="6">Tagatose-6-phosphate kinase</fullName>
        <ecNumber evidence="6">2.7.1.144</ecNumber>
    </recommendedName>
</protein>
<comment type="pathway">
    <text evidence="6">Carbohydrate metabolism; D-tagatose 6-phosphate degradation; D-glyceraldehyde 3-phosphate and glycerone phosphate from D-tagatose 6-phosphate: step 1/2.</text>
</comment>
<evidence type="ECO:0000256" key="1">
    <source>
        <dbReference type="ARBA" id="ARBA00005380"/>
    </source>
</evidence>
<comment type="catalytic activity">
    <reaction evidence="6">
        <text>D-tagatofuranose 6-phosphate + ATP = D-tagatofuranose 1,6-bisphosphate + ADP + H(+)</text>
        <dbReference type="Rhea" id="RHEA:12420"/>
        <dbReference type="ChEBI" id="CHEBI:15378"/>
        <dbReference type="ChEBI" id="CHEBI:30616"/>
        <dbReference type="ChEBI" id="CHEBI:58694"/>
        <dbReference type="ChEBI" id="CHEBI:58695"/>
        <dbReference type="ChEBI" id="CHEBI:456216"/>
        <dbReference type="EC" id="2.7.1.144"/>
    </reaction>
</comment>
<keyword evidence="9" id="KW-1185">Reference proteome</keyword>
<evidence type="ECO:0000313" key="9">
    <source>
        <dbReference type="Proteomes" id="UP000712157"/>
    </source>
</evidence>
<dbReference type="EMBL" id="JAHQCW010000012">
    <property type="protein sequence ID" value="MBU9736659.1"/>
    <property type="molecule type" value="Genomic_DNA"/>
</dbReference>
<dbReference type="InterPro" id="IPR029056">
    <property type="entry name" value="Ribokinase-like"/>
</dbReference>
<keyword evidence="6" id="KW-0423">Lactose metabolism</keyword>
<dbReference type="InterPro" id="IPR011611">
    <property type="entry name" value="PfkB_dom"/>
</dbReference>
<dbReference type="PANTHER" id="PTHR46566:SF1">
    <property type="entry name" value="1-PHOSPHOFRUCTOKINASE"/>
    <property type="match status" value="1"/>
</dbReference>
<dbReference type="NCBIfam" id="TIGR03168">
    <property type="entry name" value="1-PFK"/>
    <property type="match status" value="1"/>
</dbReference>
<comment type="similarity">
    <text evidence="1">Belongs to the carbohydrate kinase pfkB family.</text>
</comment>
<dbReference type="CDD" id="cd01164">
    <property type="entry name" value="FruK_PfkB_like"/>
    <property type="match status" value="1"/>
</dbReference>
<evidence type="ECO:0000256" key="5">
    <source>
        <dbReference type="ARBA" id="ARBA00022840"/>
    </source>
</evidence>
<comment type="caution">
    <text evidence="8">The sequence shown here is derived from an EMBL/GenBank/DDBJ whole genome shotgun (WGS) entry which is preliminary data.</text>
</comment>
<dbReference type="PIRSF" id="PIRSF000535">
    <property type="entry name" value="1PFK/6PFK/LacC"/>
    <property type="match status" value="1"/>
</dbReference>
<organism evidence="8 9">
    <name type="scientific">Diplocloster agilis</name>
    <dbReference type="NCBI Taxonomy" id="2850323"/>
    <lineage>
        <taxon>Bacteria</taxon>
        <taxon>Bacillati</taxon>
        <taxon>Bacillota</taxon>
        <taxon>Clostridia</taxon>
        <taxon>Lachnospirales</taxon>
        <taxon>Lachnospiraceae</taxon>
        <taxon>Diplocloster</taxon>
    </lineage>
</organism>
<keyword evidence="3 6" id="KW-0547">Nucleotide-binding</keyword>
<dbReference type="EC" id="2.7.1.144" evidence="6"/>
<dbReference type="GO" id="GO:0005988">
    <property type="term" value="P:lactose metabolic process"/>
    <property type="evidence" value="ECO:0007669"/>
    <property type="project" value="UniProtKB-KW"/>
</dbReference>
<gene>
    <name evidence="8" type="ORF">KTH89_08915</name>
</gene>
<evidence type="ECO:0000256" key="6">
    <source>
        <dbReference type="PIRNR" id="PIRNR000535"/>
    </source>
</evidence>
<dbReference type="RefSeq" id="WP_158345613.1">
    <property type="nucleotide sequence ID" value="NZ_JAHQCW010000012.1"/>
</dbReference>
<evidence type="ECO:0000259" key="7">
    <source>
        <dbReference type="Pfam" id="PF00294"/>
    </source>
</evidence>
<dbReference type="AlphaFoldDB" id="A0A949JYZ6"/>
<evidence type="ECO:0000256" key="2">
    <source>
        <dbReference type="ARBA" id="ARBA00022679"/>
    </source>
</evidence>
<sequence length="326" mass="36270">MICTLTINPAIDKLLFVSRFQRDNTNRIVRSMDVLGGKGTHVSTNLRILNCDNRAYGIGFGKTGRKIEEMLKSQGVDVRFLHYETGESRTNYALIEENHKCSLITERGDMISSGICEKLLDILEESLKDGDDLVLSGDASNTEIPYIYNVIMERLALAGKKIRIYLDTSSGNLIRGIEKKPFLVKPNVDELSQVVGKAITSEADILDGIFQIASKGIECVAVSRGGDGSIVKYRELIYQVEALQVDVKNTIGCGDAFLSGMVYGFSREMEFEEILKLATGISAATAESELTVGFDYERAMELKEQVKMKRLTVHRNDGKEQLRSFL</sequence>
<dbReference type="GO" id="GO:0005829">
    <property type="term" value="C:cytosol"/>
    <property type="evidence" value="ECO:0007669"/>
    <property type="project" value="TreeGrafter"/>
</dbReference>
<dbReference type="SUPFAM" id="SSF53613">
    <property type="entry name" value="Ribokinase-like"/>
    <property type="match status" value="1"/>
</dbReference>
<evidence type="ECO:0000256" key="4">
    <source>
        <dbReference type="ARBA" id="ARBA00022777"/>
    </source>
</evidence>
<reference evidence="8" key="1">
    <citation type="submission" date="2021-06" db="EMBL/GenBank/DDBJ databases">
        <title>Description of novel taxa of the family Lachnospiraceae.</title>
        <authorList>
            <person name="Chaplin A.V."/>
            <person name="Sokolova S.R."/>
            <person name="Pikina A.P."/>
            <person name="Korzhanova M."/>
            <person name="Belova V."/>
            <person name="Korostin D."/>
            <person name="Efimov B.A."/>
        </authorList>
    </citation>
    <scope>NUCLEOTIDE SEQUENCE</scope>
    <source>
        <strain evidence="8">ASD5720</strain>
    </source>
</reference>
<keyword evidence="2 6" id="KW-0808">Transferase</keyword>
<evidence type="ECO:0000256" key="3">
    <source>
        <dbReference type="ARBA" id="ARBA00022741"/>
    </source>
</evidence>
<comment type="similarity">
    <text evidence="6">Belongs to the carbohydrate kinase PfkB family. LacC subfamily.</text>
</comment>
<dbReference type="GO" id="GO:0005524">
    <property type="term" value="F:ATP binding"/>
    <property type="evidence" value="ECO:0007669"/>
    <property type="project" value="UniProtKB-KW"/>
</dbReference>
<dbReference type="Pfam" id="PF00294">
    <property type="entry name" value="PfkB"/>
    <property type="match status" value="1"/>
</dbReference>
<dbReference type="GO" id="GO:0009024">
    <property type="term" value="F:tagatose-6-phosphate kinase activity"/>
    <property type="evidence" value="ECO:0007669"/>
    <property type="project" value="UniProtKB-EC"/>
</dbReference>
<dbReference type="GO" id="GO:0008443">
    <property type="term" value="F:phosphofructokinase activity"/>
    <property type="evidence" value="ECO:0007669"/>
    <property type="project" value="TreeGrafter"/>
</dbReference>